<dbReference type="PANTHER" id="PTHR11136:SF0">
    <property type="entry name" value="DIHYDROFOLATE SYNTHETASE-RELATED"/>
    <property type="match status" value="1"/>
</dbReference>
<dbReference type="SUPFAM" id="SSF53623">
    <property type="entry name" value="MurD-like peptide ligases, catalytic domain"/>
    <property type="match status" value="1"/>
</dbReference>
<keyword evidence="14" id="KW-1185">Reference proteome</keyword>
<evidence type="ECO:0000256" key="6">
    <source>
        <dbReference type="ARBA" id="ARBA00022840"/>
    </source>
</evidence>
<evidence type="ECO:0000256" key="10">
    <source>
        <dbReference type="PIRNR" id="PIRNR001563"/>
    </source>
</evidence>
<name>A0A7X0LU13_9BACI</name>
<dbReference type="GO" id="GO:0008841">
    <property type="term" value="F:dihydrofolate synthase activity"/>
    <property type="evidence" value="ECO:0007669"/>
    <property type="project" value="TreeGrafter"/>
</dbReference>
<comment type="catalytic activity">
    <reaction evidence="9">
        <text>(6S)-5,6,7,8-tetrahydrofolyl-(gamma-L-Glu)(n) + L-glutamate + ATP = (6S)-5,6,7,8-tetrahydrofolyl-(gamma-L-Glu)(n+1) + ADP + phosphate + H(+)</text>
        <dbReference type="Rhea" id="RHEA:10580"/>
        <dbReference type="Rhea" id="RHEA-COMP:14738"/>
        <dbReference type="Rhea" id="RHEA-COMP:14740"/>
        <dbReference type="ChEBI" id="CHEBI:15378"/>
        <dbReference type="ChEBI" id="CHEBI:29985"/>
        <dbReference type="ChEBI" id="CHEBI:30616"/>
        <dbReference type="ChEBI" id="CHEBI:43474"/>
        <dbReference type="ChEBI" id="CHEBI:141005"/>
        <dbReference type="ChEBI" id="CHEBI:456216"/>
        <dbReference type="EC" id="6.3.2.17"/>
    </reaction>
</comment>
<dbReference type="InterPro" id="IPR036565">
    <property type="entry name" value="Mur-like_cat_sf"/>
</dbReference>
<feature type="domain" description="Mur ligase central" evidence="12">
    <location>
        <begin position="131"/>
        <end position="275"/>
    </location>
</feature>
<evidence type="ECO:0000256" key="9">
    <source>
        <dbReference type="ARBA" id="ARBA00047493"/>
    </source>
</evidence>
<dbReference type="Pfam" id="PF02875">
    <property type="entry name" value="Mur_ligase_C"/>
    <property type="match status" value="1"/>
</dbReference>
<organism evidence="13 14">
    <name type="scientific">Bacillus benzoevorans</name>
    <dbReference type="NCBI Taxonomy" id="1456"/>
    <lineage>
        <taxon>Bacteria</taxon>
        <taxon>Bacillati</taxon>
        <taxon>Bacillota</taxon>
        <taxon>Bacilli</taxon>
        <taxon>Bacillales</taxon>
        <taxon>Bacillaceae</taxon>
        <taxon>Bacillus</taxon>
    </lineage>
</organism>
<dbReference type="RefSeq" id="WP_184522555.1">
    <property type="nucleotide sequence ID" value="NZ_JACHGK010000001.1"/>
</dbReference>
<keyword evidence="3 10" id="KW-0436">Ligase</keyword>
<dbReference type="NCBIfam" id="TIGR01499">
    <property type="entry name" value="folC"/>
    <property type="match status" value="1"/>
</dbReference>
<dbReference type="Gene3D" id="3.90.190.20">
    <property type="entry name" value="Mur ligase, C-terminal domain"/>
    <property type="match status" value="1"/>
</dbReference>
<dbReference type="InterPro" id="IPR013221">
    <property type="entry name" value="Mur_ligase_cen"/>
</dbReference>
<dbReference type="GO" id="GO:0005524">
    <property type="term" value="F:ATP binding"/>
    <property type="evidence" value="ECO:0007669"/>
    <property type="project" value="UniProtKB-KW"/>
</dbReference>
<dbReference type="GO" id="GO:0005737">
    <property type="term" value="C:cytoplasm"/>
    <property type="evidence" value="ECO:0007669"/>
    <property type="project" value="TreeGrafter"/>
</dbReference>
<dbReference type="PIRSF" id="PIRSF001563">
    <property type="entry name" value="Folylpolyglu_synth"/>
    <property type="match status" value="1"/>
</dbReference>
<dbReference type="EC" id="6.3.2.17" evidence="2"/>
<dbReference type="EMBL" id="JACHGK010000001">
    <property type="protein sequence ID" value="MBB6443980.1"/>
    <property type="molecule type" value="Genomic_DNA"/>
</dbReference>
<evidence type="ECO:0000256" key="7">
    <source>
        <dbReference type="ARBA" id="ARBA00022842"/>
    </source>
</evidence>
<dbReference type="AlphaFoldDB" id="A0A7X0LU13"/>
<evidence type="ECO:0000313" key="14">
    <source>
        <dbReference type="Proteomes" id="UP000531594"/>
    </source>
</evidence>
<evidence type="ECO:0000256" key="3">
    <source>
        <dbReference type="ARBA" id="ARBA00022598"/>
    </source>
</evidence>
<sequence>MMNSYEQAIQYLSQFYKRTINRRNEHHLHIMNELLEHCSINLDEFQFVQIAGSCGKGSTTFLLSNMLHENGIVHGVFTGPHLAKYEERFRMNDGQINEEEFSQIVLDIADRLRSYPRFQEIGHMHVMVLIALFFFTNHHIQLVIFENGVGGASDPSNVFNPIVAILTEITLDHCHLLGSSIEEITQDKLHIVKKETQFVVCGMKNPAARTIAEEKEKEANQPFVFYERDYHSENVRTSVQSNQFDYKGMDLILNEISLPLLGEHQVQNTSNALAAIECLSQLGYDFAWEKVRKGIEHTAIPCRMEMVRHHGISFLFDGAHNSLELETLKKNIQTLNLDISKIIMTVSSNKDIRDMMQSIYLEGTEILLVPNPFIERRVSFSEITSQLDTLGHVNYRTFENIESSLQYLYQNAANINGTVLVTGSLYLVGRIKNIINQGDNYFA</sequence>
<dbReference type="PANTHER" id="PTHR11136">
    <property type="entry name" value="FOLYLPOLYGLUTAMATE SYNTHASE-RELATED"/>
    <property type="match status" value="1"/>
</dbReference>
<dbReference type="InterPro" id="IPR036615">
    <property type="entry name" value="Mur_ligase_C_dom_sf"/>
</dbReference>
<evidence type="ECO:0000256" key="5">
    <source>
        <dbReference type="ARBA" id="ARBA00022741"/>
    </source>
</evidence>
<keyword evidence="7" id="KW-0460">Magnesium</keyword>
<keyword evidence="4" id="KW-0479">Metal-binding</keyword>
<dbReference type="InterPro" id="IPR004101">
    <property type="entry name" value="Mur_ligase_C"/>
</dbReference>
<proteinExistence type="inferred from homology"/>
<keyword evidence="5 10" id="KW-0547">Nucleotide-binding</keyword>
<comment type="caution">
    <text evidence="13">The sequence shown here is derived from an EMBL/GenBank/DDBJ whole genome shotgun (WGS) entry which is preliminary data.</text>
</comment>
<evidence type="ECO:0000256" key="8">
    <source>
        <dbReference type="ARBA" id="ARBA00030592"/>
    </source>
</evidence>
<dbReference type="GO" id="GO:0004326">
    <property type="term" value="F:tetrahydrofolylpolyglutamate synthase activity"/>
    <property type="evidence" value="ECO:0007669"/>
    <property type="project" value="UniProtKB-EC"/>
</dbReference>
<dbReference type="InterPro" id="IPR001645">
    <property type="entry name" value="Folylpolyglutamate_synth"/>
</dbReference>
<dbReference type="SUPFAM" id="SSF53244">
    <property type="entry name" value="MurD-like peptide ligases, peptide-binding domain"/>
    <property type="match status" value="1"/>
</dbReference>
<keyword evidence="6 10" id="KW-0067">ATP-binding</keyword>
<reference evidence="13 14" key="1">
    <citation type="submission" date="2020-08" db="EMBL/GenBank/DDBJ databases">
        <title>Genomic Encyclopedia of Type Strains, Phase IV (KMG-IV): sequencing the most valuable type-strain genomes for metagenomic binning, comparative biology and taxonomic classification.</title>
        <authorList>
            <person name="Goeker M."/>
        </authorList>
    </citation>
    <scope>NUCLEOTIDE SEQUENCE [LARGE SCALE GENOMIC DNA]</scope>
    <source>
        <strain evidence="13 14">DSM 5391</strain>
    </source>
</reference>
<dbReference type="Pfam" id="PF08245">
    <property type="entry name" value="Mur_ligase_M"/>
    <property type="match status" value="1"/>
</dbReference>
<evidence type="ECO:0000256" key="1">
    <source>
        <dbReference type="ARBA" id="ARBA00008276"/>
    </source>
</evidence>
<evidence type="ECO:0000259" key="12">
    <source>
        <dbReference type="Pfam" id="PF08245"/>
    </source>
</evidence>
<dbReference type="Proteomes" id="UP000531594">
    <property type="component" value="Unassembled WGS sequence"/>
</dbReference>
<evidence type="ECO:0000259" key="11">
    <source>
        <dbReference type="Pfam" id="PF02875"/>
    </source>
</evidence>
<feature type="domain" description="Mur ligase C-terminal" evidence="11">
    <location>
        <begin position="303"/>
        <end position="424"/>
    </location>
</feature>
<dbReference type="GO" id="GO:0046872">
    <property type="term" value="F:metal ion binding"/>
    <property type="evidence" value="ECO:0007669"/>
    <property type="project" value="UniProtKB-KW"/>
</dbReference>
<comment type="similarity">
    <text evidence="1 10">Belongs to the folylpolyglutamate synthase family.</text>
</comment>
<evidence type="ECO:0000313" key="13">
    <source>
        <dbReference type="EMBL" id="MBB6443980.1"/>
    </source>
</evidence>
<dbReference type="Gene3D" id="3.40.1190.10">
    <property type="entry name" value="Mur-like, catalytic domain"/>
    <property type="match status" value="1"/>
</dbReference>
<evidence type="ECO:0000256" key="2">
    <source>
        <dbReference type="ARBA" id="ARBA00013025"/>
    </source>
</evidence>
<gene>
    <name evidence="13" type="ORF">HNR53_000568</name>
</gene>
<evidence type="ECO:0000256" key="4">
    <source>
        <dbReference type="ARBA" id="ARBA00022723"/>
    </source>
</evidence>
<accession>A0A7X0LU13</accession>
<protein>
    <recommendedName>
        <fullName evidence="2">tetrahydrofolate synthase</fullName>
        <ecNumber evidence="2">6.3.2.17</ecNumber>
    </recommendedName>
    <alternativeName>
        <fullName evidence="8">Tetrahydrofolylpolyglutamate synthase</fullName>
    </alternativeName>
</protein>